<gene>
    <name evidence="2" type="ORF">SAMN05445060_2084</name>
</gene>
<evidence type="ECO:0000313" key="3">
    <source>
        <dbReference type="Proteomes" id="UP000186218"/>
    </source>
</evidence>
<accession>A0A1N7FHI3</accession>
<dbReference type="AlphaFoldDB" id="A0A1N7FHI3"/>
<dbReference type="RefSeq" id="WP_076479196.1">
    <property type="nucleotide sequence ID" value="NZ_FTNT01000005.1"/>
</dbReference>
<dbReference type="EMBL" id="FTNT01000005">
    <property type="protein sequence ID" value="SIR99888.1"/>
    <property type="molecule type" value="Genomic_DNA"/>
</dbReference>
<dbReference type="InterPro" id="IPR028116">
    <property type="entry name" value="Cis-CaaD-like"/>
</dbReference>
<reference evidence="2 3" key="1">
    <citation type="submission" date="2017-01" db="EMBL/GenBank/DDBJ databases">
        <authorList>
            <person name="Mah S.A."/>
            <person name="Swanson W.J."/>
            <person name="Moy G.W."/>
            <person name="Vacquier V.D."/>
        </authorList>
    </citation>
    <scope>NUCLEOTIDE SEQUENCE [LARGE SCALE GENOMIC DNA]</scope>
    <source>
        <strain evidence="2 3">CPCC 203464</strain>
    </source>
</reference>
<dbReference type="OrthoDB" id="7595039at2"/>
<dbReference type="STRING" id="1344003.SAMN05445060_2084"/>
<keyword evidence="2" id="KW-0670">Pyruvate</keyword>
<dbReference type="InterPro" id="IPR014347">
    <property type="entry name" value="Tautomerase/MIF_sf"/>
</dbReference>
<dbReference type="Proteomes" id="UP000186218">
    <property type="component" value="Unassembled WGS sequence"/>
</dbReference>
<proteinExistence type="predicted"/>
<feature type="domain" description="Tautomerase cis-CaaD-like" evidence="1">
    <location>
        <begin position="1"/>
        <end position="137"/>
    </location>
</feature>
<protein>
    <submittedName>
        <fullName evidence="2">Phenylpyruvate tautomerase PptA, 4-oxalocrotonate tautomerase family</fullName>
    </submittedName>
</protein>
<dbReference type="Pfam" id="PF14832">
    <property type="entry name" value="Tautomerase_3"/>
    <property type="match status" value="1"/>
</dbReference>
<keyword evidence="3" id="KW-1185">Reference proteome</keyword>
<evidence type="ECO:0000259" key="1">
    <source>
        <dbReference type="Pfam" id="PF14832"/>
    </source>
</evidence>
<organism evidence="2 3">
    <name type="scientific">Williamsia sterculiae</name>
    <dbReference type="NCBI Taxonomy" id="1344003"/>
    <lineage>
        <taxon>Bacteria</taxon>
        <taxon>Bacillati</taxon>
        <taxon>Actinomycetota</taxon>
        <taxon>Actinomycetes</taxon>
        <taxon>Mycobacteriales</taxon>
        <taxon>Nocardiaceae</taxon>
        <taxon>Williamsia</taxon>
    </lineage>
</organism>
<evidence type="ECO:0000313" key="2">
    <source>
        <dbReference type="EMBL" id="SIR99888.1"/>
    </source>
</evidence>
<sequence>MPMWTIHHTPGTLTDDDKSALASDITDHYAAVGLPRFYVIVVFHEVTAKNIYVGGIAPDSVVRISIDHIARRNPDEKGRRRTARWVGDIVQPHLDRAAVRHWEFHIDETSDQLWMINGLVPPPGGSDAEQAWAQANQTSRY</sequence>
<dbReference type="Gene3D" id="3.30.429.10">
    <property type="entry name" value="Macrophage Migration Inhibitory Factor"/>
    <property type="match status" value="1"/>
</dbReference>
<dbReference type="SUPFAM" id="SSF55331">
    <property type="entry name" value="Tautomerase/MIF"/>
    <property type="match status" value="1"/>
</dbReference>
<name>A0A1N7FHI3_9NOCA</name>